<dbReference type="EMBL" id="FQWH01000007">
    <property type="protein sequence ID" value="SHH15189.1"/>
    <property type="molecule type" value="Genomic_DNA"/>
</dbReference>
<evidence type="ECO:0000313" key="2">
    <source>
        <dbReference type="Proteomes" id="UP000184112"/>
    </source>
</evidence>
<reference evidence="1 2" key="1">
    <citation type="submission" date="2016-11" db="EMBL/GenBank/DDBJ databases">
        <authorList>
            <person name="Jaros S."/>
            <person name="Januszkiewicz K."/>
            <person name="Wedrychowicz H."/>
        </authorList>
    </citation>
    <scope>NUCLEOTIDE SEQUENCE [LARGE SCALE GENOMIC DNA]</scope>
    <source>
        <strain evidence="1 2">DSM 6792</strain>
    </source>
</reference>
<gene>
    <name evidence="1" type="ORF">SAMN05444388_10789</name>
</gene>
<dbReference type="AlphaFoldDB" id="A0A1M6YDC0"/>
<sequence length="43" mass="5128">MGFISQYHVIKQQILIDEIVFLIQLVVFSSLKINKVIFKNEKY</sequence>
<accession>A0A1M6YDC0</accession>
<evidence type="ECO:0000313" key="1">
    <source>
        <dbReference type="EMBL" id="SHH15189.1"/>
    </source>
</evidence>
<name>A0A1M6YDC0_FLAJO</name>
<proteinExistence type="predicted"/>
<protein>
    <submittedName>
        <fullName evidence="1">Uncharacterized protein</fullName>
    </submittedName>
</protein>
<dbReference type="Proteomes" id="UP000184112">
    <property type="component" value="Unassembled WGS sequence"/>
</dbReference>
<organism evidence="1 2">
    <name type="scientific">Flavobacterium johnsoniae</name>
    <name type="common">Cytophaga johnsonae</name>
    <dbReference type="NCBI Taxonomy" id="986"/>
    <lineage>
        <taxon>Bacteria</taxon>
        <taxon>Pseudomonadati</taxon>
        <taxon>Bacteroidota</taxon>
        <taxon>Flavobacteriia</taxon>
        <taxon>Flavobacteriales</taxon>
        <taxon>Flavobacteriaceae</taxon>
        <taxon>Flavobacterium</taxon>
    </lineage>
</organism>